<dbReference type="SMART" id="SM00382">
    <property type="entry name" value="AAA"/>
    <property type="match status" value="1"/>
</dbReference>
<dbReference type="SUPFAM" id="SSF52540">
    <property type="entry name" value="P-loop containing nucleoside triphosphate hydrolases"/>
    <property type="match status" value="1"/>
</dbReference>
<gene>
    <name evidence="3" type="ORF">BE17_35620</name>
</gene>
<dbReference type="InterPro" id="IPR027417">
    <property type="entry name" value="P-loop_NTPase"/>
</dbReference>
<accession>A0A150S7R9</accession>
<proteinExistence type="predicted"/>
<sequence length="1702" mass="188015">MPLVSSPAATGSAGTFFEQHVNAYWLAQLLVEAIPPILHDCSVVEVHLQTEVLGWHTDDFLIVGESSPGQKRKLAGQVKRSFTVSATDEECKKAFQDFWADFKDPGHFNPATDRFALVTLRGTNTLLEYFAGLLDAARAARDAEEFKRRLATKGFLNAQSIKYANEIRTIVGAMERRSVSVGELWPFLRVLHVLSLDLNTATQQTEASMKTLLAHTSGGADAIAAATDSWNALLREAGDGMPTARRFRLEDLPESLRKRHAVVGGAGQQALRALRHHSSLILDGIRSTVGAGLHLARAGIVQQVIQEVAASQIVLVSGAAGSGKSSVAKDVAKSFAADHFVFAFRAEEFATPHFDETLSRSQVPASAALLSAILASQGRKVMFVESVERLLEASTRDAFNDLLTLVTKDPTWRVVLTCRDYSTELVRAAFLSGAADGSVVRVPPLDDDELQAVEAANPSLARPLSNATLRRLLRNPYVLDKALQVSWPAEDSLPQSEREFRRRVWRDIVRADHHSAAGMPQRRESTFVQVALRRARALTLYAPCTDLDAEAIGALRRDSLVVSSEGAAGLLAPAHDVLEDWAILQWIDEQHIVADGSVSALSCAIGTHPAVRRTYRKWVAELVDRDKDAADQLFRAVIQDADLSAQFRDDTIISVLRSSSAPAFLERHASDLLADDKRLLRLMIRLLRVGCVVSPSWLEGVGAAPSVLSAPEGPAWACVLHLVASALASFKPVECGLLLGFVEDWARGVSRETPYPDGADAAIAIAHWLLPSFDDYRSDDQRKRTLKVIAKLPLADRERFSALLQGDRNGDDRDRSSEDFQEMVFGGIDGMPAGRDVADDVIAAARSYLLRTDDDDDPYGRSGIDLEPLFGIKDGLRHDFFPASAYRGPFLTLMMHHPQKALEFIIGVFNHSADWYAHPRGWSRSSIEEPFEVTLTFADGTSKTQWCNERLWGWYRGMSVGPYALQSLLMAMEHGLLELAKACPGEMDALLLDTLRKSDSAAITAVIASVATAHPRVCGETLLVLLGCQTYIQVDRSRFSSESHPPSKMNGMFPSHGEAKIYEHERMTADARPHRKRDLELAVLNLQLGPLAARVQEVLDRHRAALPTPEKQSEGDRVWRLALHRMDARRYKATEHAAPELSADGVSAPSAKPGFVRLDLDVPESDVKKMVDEAAAHLEDMNARSTLYMWATKVFDREPGDYDPAQWKQRLDEAIAAATREPDGEFDWGRGGPGLVAAVCVRDHWDEMTPDHRDWCVDTVCSEVEKSDQWNQMARVQRNLMSADRACATVIPVLAGKHLDESRSDRARKGLVLALTHAVDEVRAHAAAGIGWHLWPIDRDLALKCVRALAAEAMLVEQAVDAERSRPRKPRAPFEKPSDEESRSIDEIKAEAASSIRVQFFLDGGIAEDADKNLDPTASFGAEANARILSILQAAPGESAATDAFERLARTLVAWWDSDDDRRSSHQGRERKFVTESAQARLLQRFVLQTSVAAAAKILQPILNAVERHPKETGRILDGLIYANDSNPNNAQFWSLWSLFAERVRVAKWLPAIDGEYGQGKELISALFLGIHWKDGVRHWGGLEGHARQVHDLFDALAPSPTVLEKYLGLLYHVGEQSLPEAFIRVAARLKSGEPQYLLSKANSVYLLEVLLQRYVYARPLELKKRKDLREAVLFLLDQLVEAGSSAAFRMRDDFVTPVSTP</sequence>
<feature type="domain" description="AAA+ ATPase" evidence="2">
    <location>
        <begin position="310"/>
        <end position="445"/>
    </location>
</feature>
<organism evidence="3 4">
    <name type="scientific">Sorangium cellulosum</name>
    <name type="common">Polyangium cellulosum</name>
    <dbReference type="NCBI Taxonomy" id="56"/>
    <lineage>
        <taxon>Bacteria</taxon>
        <taxon>Pseudomonadati</taxon>
        <taxon>Myxococcota</taxon>
        <taxon>Polyangia</taxon>
        <taxon>Polyangiales</taxon>
        <taxon>Polyangiaceae</taxon>
        <taxon>Sorangium</taxon>
    </lineage>
</organism>
<evidence type="ECO:0000313" key="4">
    <source>
        <dbReference type="Proteomes" id="UP000075635"/>
    </source>
</evidence>
<dbReference type="InterPro" id="IPR003593">
    <property type="entry name" value="AAA+_ATPase"/>
</dbReference>
<evidence type="ECO:0000259" key="2">
    <source>
        <dbReference type="SMART" id="SM00382"/>
    </source>
</evidence>
<protein>
    <submittedName>
        <fullName evidence="3">AAA family ATPase</fullName>
    </submittedName>
</protein>
<comment type="caution">
    <text evidence="3">The sequence shown here is derived from an EMBL/GenBank/DDBJ whole genome shotgun (WGS) entry which is preliminary data.</text>
</comment>
<dbReference type="Pfam" id="PF20703">
    <property type="entry name" value="nSTAND1"/>
    <property type="match status" value="1"/>
</dbReference>
<feature type="region of interest" description="Disordered" evidence="1">
    <location>
        <begin position="1360"/>
        <end position="1385"/>
    </location>
</feature>
<feature type="compositionally biased region" description="Basic and acidic residues" evidence="1">
    <location>
        <begin position="1372"/>
        <end position="1385"/>
    </location>
</feature>
<dbReference type="InterPro" id="IPR049052">
    <property type="entry name" value="nSTAND1"/>
</dbReference>
<name>A0A150S7R9_SORCE</name>
<reference evidence="3 4" key="1">
    <citation type="submission" date="2014-02" db="EMBL/GenBank/DDBJ databases">
        <title>The small core and large imbalanced accessory genome model reveals a collaborative survival strategy of Sorangium cellulosum strains in nature.</title>
        <authorList>
            <person name="Han K."/>
            <person name="Peng R."/>
            <person name="Blom J."/>
            <person name="Li Y.-Z."/>
        </authorList>
    </citation>
    <scope>NUCLEOTIDE SEQUENCE [LARGE SCALE GENOMIC DNA]</scope>
    <source>
        <strain evidence="3 4">So0011-07</strain>
    </source>
</reference>
<evidence type="ECO:0000313" key="3">
    <source>
        <dbReference type="EMBL" id="KYF88440.1"/>
    </source>
</evidence>
<dbReference type="Proteomes" id="UP000075635">
    <property type="component" value="Unassembled WGS sequence"/>
</dbReference>
<evidence type="ECO:0000256" key="1">
    <source>
        <dbReference type="SAM" id="MobiDB-lite"/>
    </source>
</evidence>
<dbReference type="EMBL" id="JEMB01001343">
    <property type="protein sequence ID" value="KYF88440.1"/>
    <property type="molecule type" value="Genomic_DNA"/>
</dbReference>
<dbReference type="Gene3D" id="3.40.50.300">
    <property type="entry name" value="P-loop containing nucleotide triphosphate hydrolases"/>
    <property type="match status" value="1"/>
</dbReference>